<proteinExistence type="predicted"/>
<comment type="caution">
    <text evidence="1">The sequence shown here is derived from an EMBL/GenBank/DDBJ whole genome shotgun (WGS) entry which is preliminary data.</text>
</comment>
<protein>
    <submittedName>
        <fullName evidence="1">Uncharacterized protein</fullName>
    </submittedName>
</protein>
<gene>
    <name evidence="1" type="ORF">K6T79_09040</name>
</gene>
<evidence type="ECO:0000313" key="1">
    <source>
        <dbReference type="EMBL" id="MEB3021190.1"/>
    </source>
</evidence>
<name>A0ABU5XFY4_9MYCO</name>
<sequence length="68" mass="7693">MSTLSAAPAGFHGVIDGLLHPKHIHVVRALHAILQQLFGEDRLQLLRYPPSLNDIFESAAMEREMYRL</sequence>
<dbReference type="EMBL" id="JAYJJR010000004">
    <property type="protein sequence ID" value="MEB3021190.1"/>
    <property type="molecule type" value="Genomic_DNA"/>
</dbReference>
<evidence type="ECO:0000313" key="2">
    <source>
        <dbReference type="Proteomes" id="UP001299596"/>
    </source>
</evidence>
<organism evidence="1 2">
    <name type="scientific">[Mycobacterium] crassicus</name>
    <dbReference type="NCBI Taxonomy" id="2872309"/>
    <lineage>
        <taxon>Bacteria</taxon>
        <taxon>Bacillati</taxon>
        <taxon>Actinomycetota</taxon>
        <taxon>Actinomycetes</taxon>
        <taxon>Mycobacteriales</taxon>
        <taxon>Mycobacteriaceae</taxon>
        <taxon>Mycolicibacter</taxon>
    </lineage>
</organism>
<keyword evidence="2" id="KW-1185">Reference proteome</keyword>
<accession>A0ABU5XFY4</accession>
<reference evidence="1 2" key="1">
    <citation type="submission" date="2023-12" db="EMBL/GenBank/DDBJ databases">
        <title>Description of new species of Mycobacterium terrae complex isolated from sewage at the Sao Paulo Zoological Park Foundation in Brazil.</title>
        <authorList>
            <person name="Romagnoli C.L."/>
            <person name="Conceicao E.C."/>
            <person name="Machado E."/>
            <person name="Barreto L.B.P.F."/>
            <person name="Sharma A."/>
            <person name="Silva N.M."/>
            <person name="Marques L.E."/>
            <person name="Juliana M.A."/>
            <person name="Lourenco M.C.S."/>
            <person name="Digiampietri L.A."/>
            <person name="Suffys P.N."/>
            <person name="Viana-Niero C."/>
        </authorList>
    </citation>
    <scope>NUCLEOTIDE SEQUENCE [LARGE SCALE GENOMIC DNA]</scope>
    <source>
        <strain evidence="1 2">MYC098</strain>
    </source>
</reference>
<dbReference type="RefSeq" id="WP_225406618.1">
    <property type="nucleotide sequence ID" value="NZ_JAYJJR010000004.1"/>
</dbReference>
<dbReference type="Proteomes" id="UP001299596">
    <property type="component" value="Unassembled WGS sequence"/>
</dbReference>